<reference evidence="1" key="2">
    <citation type="submission" date="2011-02" db="EMBL/GenBank/DDBJ databases">
        <authorList>
            <person name="MacLean D."/>
        </authorList>
    </citation>
    <scope>NUCLEOTIDE SEQUENCE</scope>
</reference>
<dbReference type="EMBL" id="FR824076">
    <property type="protein sequence ID" value="CCA17205.1"/>
    <property type="molecule type" value="Genomic_DNA"/>
</dbReference>
<sequence>MLKVPTGYTSVCQPKDVWWMKPIKDQIRAQWIYFLREQIEDWYVGETFKMEAPECENVADCIRTAWDHLFIETISGRYHTPQTAVGDENEDACFVVSELARLRFLDTKLAEIDSENEFDN</sequence>
<protein>
    <submittedName>
        <fullName evidence="1">AlNc14C31G2903 protein</fullName>
    </submittedName>
</protein>
<organism evidence="1">
    <name type="scientific">Albugo laibachii Nc14</name>
    <dbReference type="NCBI Taxonomy" id="890382"/>
    <lineage>
        <taxon>Eukaryota</taxon>
        <taxon>Sar</taxon>
        <taxon>Stramenopiles</taxon>
        <taxon>Oomycota</taxon>
        <taxon>Peronosporomycetes</taxon>
        <taxon>Albuginales</taxon>
        <taxon>Albuginaceae</taxon>
        <taxon>Albugo</taxon>
    </lineage>
</organism>
<dbReference type="AlphaFoldDB" id="F0W7V3"/>
<dbReference type="HOGENOM" id="CLU_2054034_0_0_1"/>
<name>F0W7V3_9STRA</name>
<reference evidence="1" key="1">
    <citation type="journal article" date="2011" name="PLoS Biol.">
        <title>Gene gain and loss during evolution of obligate parasitism in the white rust pathogen of Arabidopsis thaliana.</title>
        <authorList>
            <person name="Kemen E."/>
            <person name="Gardiner A."/>
            <person name="Schultz-Larsen T."/>
            <person name="Kemen A.C."/>
            <person name="Balmuth A.L."/>
            <person name="Robert-Seilaniantz A."/>
            <person name="Bailey K."/>
            <person name="Holub E."/>
            <person name="Studholme D.J."/>
            <person name="Maclean D."/>
            <person name="Jones J.D."/>
        </authorList>
    </citation>
    <scope>NUCLEOTIDE SEQUENCE</scope>
</reference>
<evidence type="ECO:0000313" key="1">
    <source>
        <dbReference type="EMBL" id="CCA17205.1"/>
    </source>
</evidence>
<gene>
    <name evidence="1" type="primary">AlNc14C31G2903</name>
    <name evidence="1" type="ORF">ALNC14_033480</name>
</gene>
<proteinExistence type="predicted"/>
<accession>F0W7V3</accession>